<sequence>MLGTRNHEEYMRQAMLLAEQAFEEGEIPVGAIVVANHRIIAKAYNQTERLNDPTAHAEMLALTAAFDFLGAKYLPECTLYVTLEPCVMCAGAIHWAQLGGLVYGAHDENKGYTQYHESIPHKKTFVTSGVLASESRQLIQSFFTKMRK</sequence>
<keyword evidence="3 8" id="KW-0819">tRNA processing</keyword>
<dbReference type="InterPro" id="IPR002125">
    <property type="entry name" value="CMP_dCMP_dom"/>
</dbReference>
<dbReference type="CDD" id="cd01285">
    <property type="entry name" value="nucleoside_deaminase"/>
    <property type="match status" value="1"/>
</dbReference>
<dbReference type="EMBL" id="CP120682">
    <property type="protein sequence ID" value="WKN39630.1"/>
    <property type="molecule type" value="Genomic_DNA"/>
</dbReference>
<evidence type="ECO:0000256" key="2">
    <source>
        <dbReference type="ARBA" id="ARBA00011738"/>
    </source>
</evidence>
<organism evidence="10">
    <name type="scientific">Roseihalotalea indica</name>
    <dbReference type="NCBI Taxonomy" id="2867963"/>
    <lineage>
        <taxon>Bacteria</taxon>
        <taxon>Pseudomonadati</taxon>
        <taxon>Bacteroidota</taxon>
        <taxon>Cytophagia</taxon>
        <taxon>Cytophagales</taxon>
        <taxon>Catalimonadaceae</taxon>
        <taxon>Roseihalotalea</taxon>
    </lineage>
</organism>
<dbReference type="InterPro" id="IPR028883">
    <property type="entry name" value="tRNA_aden_deaminase"/>
</dbReference>
<evidence type="ECO:0000256" key="6">
    <source>
        <dbReference type="ARBA" id="ARBA00022833"/>
    </source>
</evidence>
<dbReference type="Pfam" id="PF14437">
    <property type="entry name" value="MafB19-deam"/>
    <property type="match status" value="1"/>
</dbReference>
<comment type="function">
    <text evidence="8">Catalyzes the deamination of adenosine to inosine at the wobble position 34 of tRNA(Arg2).</text>
</comment>
<comment type="similarity">
    <text evidence="1">Belongs to the cytidine and deoxycytidylate deaminase family. ADAT2 subfamily.</text>
</comment>
<evidence type="ECO:0000256" key="3">
    <source>
        <dbReference type="ARBA" id="ARBA00022694"/>
    </source>
</evidence>
<name>A0AA49GU98_9BACT</name>
<proteinExistence type="inferred from homology"/>
<gene>
    <name evidence="8" type="primary">tadA</name>
    <name evidence="10" type="ORF">K4G66_13100</name>
</gene>
<evidence type="ECO:0000313" key="10">
    <source>
        <dbReference type="EMBL" id="WKN39630.1"/>
    </source>
</evidence>
<dbReference type="InterPro" id="IPR016193">
    <property type="entry name" value="Cytidine_deaminase-like"/>
</dbReference>
<dbReference type="PROSITE" id="PS00903">
    <property type="entry name" value="CYT_DCMP_DEAMINASES_1"/>
    <property type="match status" value="1"/>
</dbReference>
<comment type="catalytic activity">
    <reaction evidence="7 8">
        <text>adenosine(34) in tRNA + H2O + H(+) = inosine(34) in tRNA + NH4(+)</text>
        <dbReference type="Rhea" id="RHEA:43168"/>
        <dbReference type="Rhea" id="RHEA-COMP:10373"/>
        <dbReference type="Rhea" id="RHEA-COMP:10374"/>
        <dbReference type="ChEBI" id="CHEBI:15377"/>
        <dbReference type="ChEBI" id="CHEBI:15378"/>
        <dbReference type="ChEBI" id="CHEBI:28938"/>
        <dbReference type="ChEBI" id="CHEBI:74411"/>
        <dbReference type="ChEBI" id="CHEBI:82852"/>
        <dbReference type="EC" id="3.5.4.33"/>
    </reaction>
</comment>
<feature type="binding site" evidence="8">
    <location>
        <position position="86"/>
    </location>
    <ligand>
        <name>Zn(2+)</name>
        <dbReference type="ChEBI" id="CHEBI:29105"/>
        <note>catalytic</note>
    </ligand>
</feature>
<keyword evidence="5 8" id="KW-0378">Hydrolase</keyword>
<keyword evidence="4 8" id="KW-0479">Metal-binding</keyword>
<evidence type="ECO:0000256" key="8">
    <source>
        <dbReference type="HAMAP-Rule" id="MF_00972"/>
    </source>
</evidence>
<evidence type="ECO:0000259" key="9">
    <source>
        <dbReference type="PROSITE" id="PS51747"/>
    </source>
</evidence>
<protein>
    <recommendedName>
        <fullName evidence="8">tRNA-specific adenosine deaminase</fullName>
        <ecNumber evidence="8">3.5.4.33</ecNumber>
    </recommendedName>
</protein>
<dbReference type="PROSITE" id="PS51747">
    <property type="entry name" value="CYT_DCMP_DEAMINASES_2"/>
    <property type="match status" value="1"/>
</dbReference>
<dbReference type="HAMAP" id="MF_00972">
    <property type="entry name" value="tRNA_aden_deaminase"/>
    <property type="match status" value="1"/>
</dbReference>
<feature type="binding site" evidence="8">
    <location>
        <position position="56"/>
    </location>
    <ligand>
        <name>Zn(2+)</name>
        <dbReference type="ChEBI" id="CHEBI:29105"/>
        <note>catalytic</note>
    </ligand>
</feature>
<feature type="binding site" evidence="8">
    <location>
        <position position="89"/>
    </location>
    <ligand>
        <name>Zn(2+)</name>
        <dbReference type="ChEBI" id="CHEBI:29105"/>
        <note>catalytic</note>
    </ligand>
</feature>
<evidence type="ECO:0000256" key="7">
    <source>
        <dbReference type="ARBA" id="ARBA00048045"/>
    </source>
</evidence>
<evidence type="ECO:0000256" key="1">
    <source>
        <dbReference type="ARBA" id="ARBA00010669"/>
    </source>
</evidence>
<accession>A0AA49GU98</accession>
<comment type="subunit">
    <text evidence="2 8">Homodimer.</text>
</comment>
<dbReference type="SUPFAM" id="SSF53927">
    <property type="entry name" value="Cytidine deaminase-like"/>
    <property type="match status" value="1"/>
</dbReference>
<dbReference type="InterPro" id="IPR016192">
    <property type="entry name" value="APOBEC/CMP_deaminase_Zn-bd"/>
</dbReference>
<dbReference type="PANTHER" id="PTHR11079">
    <property type="entry name" value="CYTOSINE DEAMINASE FAMILY MEMBER"/>
    <property type="match status" value="1"/>
</dbReference>
<keyword evidence="6 8" id="KW-0862">Zinc</keyword>
<feature type="domain" description="CMP/dCMP-type deaminase" evidence="9">
    <location>
        <begin position="5"/>
        <end position="115"/>
    </location>
</feature>
<dbReference type="Gene3D" id="3.40.140.10">
    <property type="entry name" value="Cytidine Deaminase, domain 2"/>
    <property type="match status" value="1"/>
</dbReference>
<dbReference type="GO" id="GO:0052717">
    <property type="term" value="F:tRNA-specific adenosine-34 deaminase activity"/>
    <property type="evidence" value="ECO:0007669"/>
    <property type="project" value="UniProtKB-UniRule"/>
</dbReference>
<reference evidence="10" key="1">
    <citation type="journal article" date="2023" name="Comput. Struct. Biotechnol. J.">
        <title>Discovery of a novel marine Bacteroidetes with a rich repertoire of carbohydrate-active enzymes.</title>
        <authorList>
            <person name="Chen B."/>
            <person name="Liu G."/>
            <person name="Chen Q."/>
            <person name="Wang H."/>
            <person name="Liu L."/>
            <person name="Tang K."/>
        </authorList>
    </citation>
    <scope>NUCLEOTIDE SEQUENCE</scope>
    <source>
        <strain evidence="10">TK19036</strain>
    </source>
</reference>
<dbReference type="PANTHER" id="PTHR11079:SF202">
    <property type="entry name" value="TRNA-SPECIFIC ADENOSINE DEAMINASE"/>
    <property type="match status" value="1"/>
</dbReference>
<dbReference type="GO" id="GO:0002100">
    <property type="term" value="P:tRNA wobble adenosine to inosine editing"/>
    <property type="evidence" value="ECO:0007669"/>
    <property type="project" value="UniProtKB-UniRule"/>
</dbReference>
<comment type="cofactor">
    <cofactor evidence="8">
        <name>Zn(2+)</name>
        <dbReference type="ChEBI" id="CHEBI:29105"/>
    </cofactor>
    <text evidence="8">Binds 1 zinc ion per subunit.</text>
</comment>
<reference evidence="10" key="2">
    <citation type="journal article" date="2024" name="Antonie Van Leeuwenhoek">
        <title>Roseihalotalea indica gen. nov., sp. nov., a halophilic Bacteroidetes from mesopelagic Southwest Indian Ocean with higher carbohydrate metabolic potential.</title>
        <authorList>
            <person name="Chen B."/>
            <person name="Zhang M."/>
            <person name="Lin D."/>
            <person name="Ye J."/>
            <person name="Tang K."/>
        </authorList>
    </citation>
    <scope>NUCLEOTIDE SEQUENCE</scope>
    <source>
        <strain evidence="10">TK19036</strain>
    </source>
</reference>
<evidence type="ECO:0000256" key="5">
    <source>
        <dbReference type="ARBA" id="ARBA00022801"/>
    </source>
</evidence>
<dbReference type="AlphaFoldDB" id="A0AA49GU98"/>
<dbReference type="InterPro" id="IPR058535">
    <property type="entry name" value="MafB19-deam"/>
</dbReference>
<feature type="active site" description="Proton donor" evidence="8">
    <location>
        <position position="58"/>
    </location>
</feature>
<dbReference type="GO" id="GO:0008270">
    <property type="term" value="F:zinc ion binding"/>
    <property type="evidence" value="ECO:0007669"/>
    <property type="project" value="UniProtKB-UniRule"/>
</dbReference>
<dbReference type="EC" id="3.5.4.33" evidence="8"/>
<evidence type="ECO:0000256" key="4">
    <source>
        <dbReference type="ARBA" id="ARBA00022723"/>
    </source>
</evidence>